<organism evidence="16 17">
    <name type="scientific">Leptidea sinapis</name>
    <dbReference type="NCBI Taxonomy" id="189913"/>
    <lineage>
        <taxon>Eukaryota</taxon>
        <taxon>Metazoa</taxon>
        <taxon>Ecdysozoa</taxon>
        <taxon>Arthropoda</taxon>
        <taxon>Hexapoda</taxon>
        <taxon>Insecta</taxon>
        <taxon>Pterygota</taxon>
        <taxon>Neoptera</taxon>
        <taxon>Endopterygota</taxon>
        <taxon>Lepidoptera</taxon>
        <taxon>Glossata</taxon>
        <taxon>Ditrysia</taxon>
        <taxon>Papilionoidea</taxon>
        <taxon>Pieridae</taxon>
        <taxon>Dismorphiinae</taxon>
        <taxon>Leptidea</taxon>
    </lineage>
</organism>
<evidence type="ECO:0000256" key="6">
    <source>
        <dbReference type="ARBA" id="ARBA00022676"/>
    </source>
</evidence>
<evidence type="ECO:0000256" key="14">
    <source>
        <dbReference type="ARBA" id="ARBA00023211"/>
    </source>
</evidence>
<proteinExistence type="inferred from homology"/>
<reference evidence="16 17" key="1">
    <citation type="submission" date="2017-07" db="EMBL/GenBank/DDBJ databases">
        <authorList>
            <person name="Talla V."/>
            <person name="Backstrom N."/>
        </authorList>
    </citation>
    <scope>NUCLEOTIDE SEQUENCE [LARGE SCALE GENOMIC DNA]</scope>
</reference>
<gene>
    <name evidence="16" type="ORF">LSINAPIS_LOCUS1427</name>
</gene>
<dbReference type="GO" id="GO:0000139">
    <property type="term" value="C:Golgi membrane"/>
    <property type="evidence" value="ECO:0007669"/>
    <property type="project" value="UniProtKB-SubCell"/>
</dbReference>
<dbReference type="Proteomes" id="UP000324832">
    <property type="component" value="Unassembled WGS sequence"/>
</dbReference>
<protein>
    <recommendedName>
        <fullName evidence="15">Hexosyltransferase</fullName>
        <ecNumber evidence="15">2.4.1.-</ecNumber>
    </recommendedName>
</protein>
<dbReference type="FunFam" id="3.90.550.50:FF:000018">
    <property type="entry name" value="Hexosyltransferase"/>
    <property type="match status" value="1"/>
</dbReference>
<keyword evidence="12 15" id="KW-0472">Membrane</keyword>
<comment type="pathway">
    <text evidence="3">Glycan metabolism; chondroitin sulfate biosynthesis.</text>
</comment>
<evidence type="ECO:0000256" key="4">
    <source>
        <dbReference type="ARBA" id="ARBA00005093"/>
    </source>
</evidence>
<evidence type="ECO:0000313" key="16">
    <source>
        <dbReference type="EMBL" id="VVC87930.1"/>
    </source>
</evidence>
<dbReference type="EC" id="2.4.1.-" evidence="15"/>
<evidence type="ECO:0000256" key="7">
    <source>
        <dbReference type="ARBA" id="ARBA00022679"/>
    </source>
</evidence>
<keyword evidence="6 15" id="KW-0328">Glycosyltransferase</keyword>
<evidence type="ECO:0000256" key="5">
    <source>
        <dbReference type="ARBA" id="ARBA00008661"/>
    </source>
</evidence>
<keyword evidence="8 15" id="KW-0812">Transmembrane</keyword>
<keyword evidence="7" id="KW-0808">Transferase</keyword>
<dbReference type="Pfam" id="PF01762">
    <property type="entry name" value="Galactosyl_T"/>
    <property type="match status" value="1"/>
</dbReference>
<dbReference type="GO" id="GO:0006024">
    <property type="term" value="P:glycosaminoglycan biosynthetic process"/>
    <property type="evidence" value="ECO:0007669"/>
    <property type="project" value="UniProtKB-ARBA"/>
</dbReference>
<comment type="pathway">
    <text evidence="4">Glycan metabolism; heparan sulfate biosynthesis.</text>
</comment>
<dbReference type="PANTHER" id="PTHR11214">
    <property type="entry name" value="BETA-1,3-N-ACETYLGLUCOSAMINYLTRANSFERASE"/>
    <property type="match status" value="1"/>
</dbReference>
<comment type="similarity">
    <text evidence="5 15">Belongs to the glycosyltransferase 31 family.</text>
</comment>
<evidence type="ECO:0000256" key="11">
    <source>
        <dbReference type="ARBA" id="ARBA00023034"/>
    </source>
</evidence>
<keyword evidence="14" id="KW-0464">Manganese</keyword>
<keyword evidence="10 15" id="KW-1133">Transmembrane helix</keyword>
<evidence type="ECO:0000256" key="13">
    <source>
        <dbReference type="ARBA" id="ARBA00023180"/>
    </source>
</evidence>
<dbReference type="InterPro" id="IPR002659">
    <property type="entry name" value="Glyco_trans_31"/>
</dbReference>
<evidence type="ECO:0000256" key="12">
    <source>
        <dbReference type="ARBA" id="ARBA00023136"/>
    </source>
</evidence>
<evidence type="ECO:0000256" key="10">
    <source>
        <dbReference type="ARBA" id="ARBA00022989"/>
    </source>
</evidence>
<evidence type="ECO:0000313" key="17">
    <source>
        <dbReference type="Proteomes" id="UP000324832"/>
    </source>
</evidence>
<name>A0A5E4PSN1_9NEOP</name>
<keyword evidence="9 15" id="KW-0735">Signal-anchor</keyword>
<evidence type="ECO:0000256" key="9">
    <source>
        <dbReference type="ARBA" id="ARBA00022968"/>
    </source>
</evidence>
<evidence type="ECO:0000256" key="2">
    <source>
        <dbReference type="ARBA" id="ARBA00004323"/>
    </source>
</evidence>
<evidence type="ECO:0000256" key="8">
    <source>
        <dbReference type="ARBA" id="ARBA00022692"/>
    </source>
</evidence>
<sequence>MLRVFLRQYQVMILCSILFFYLGCMLTLSFIRIDCASGATQFNKEKTNKVEYICLVLSGPDNEAKRDAIRATWANFANNIFIENDVKLYKWNHTWTRPNIQQDTIKVLFAIGTQGLNKIKLEKLVTENSRSNDLLLLDSYEDSYKNLTNKLIQSMQWLRTNFDNLRYLIKCDDDSFLRIDLIVRDLEAYAPDMNDPVINKYVTKKGNHINYKGLYWGYFHGHARVYMSGKWEERDWFLCDTYLPYALGGVYVISQSIVDFIVKNSDMLSQYHAEDVSMGVWTAALGGINRVHDIRFDTQWTSRGCNNDMLVRHKQTPSDMFQMYRTLVHSQGEKLCRTENTLRKYYFYNWNVLPSMCCKS</sequence>
<dbReference type="GO" id="GO:0047220">
    <property type="term" value="F:galactosylxylosylprotein 3-beta-galactosyltransferase activity"/>
    <property type="evidence" value="ECO:0007669"/>
    <property type="project" value="UniProtKB-ARBA"/>
</dbReference>
<evidence type="ECO:0000256" key="3">
    <source>
        <dbReference type="ARBA" id="ARBA00004840"/>
    </source>
</evidence>
<evidence type="ECO:0000256" key="15">
    <source>
        <dbReference type="RuleBase" id="RU363063"/>
    </source>
</evidence>
<comment type="cofactor">
    <cofactor evidence="1">
        <name>Mn(2+)</name>
        <dbReference type="ChEBI" id="CHEBI:29035"/>
    </cofactor>
</comment>
<feature type="transmembrane region" description="Helical" evidence="15">
    <location>
        <begin position="12"/>
        <end position="31"/>
    </location>
</feature>
<keyword evidence="13" id="KW-0325">Glycoprotein</keyword>
<accession>A0A5E4PSN1</accession>
<keyword evidence="17" id="KW-1185">Reference proteome</keyword>
<dbReference type="EMBL" id="FZQP02000226">
    <property type="protein sequence ID" value="VVC87930.1"/>
    <property type="molecule type" value="Genomic_DNA"/>
</dbReference>
<dbReference type="Gene3D" id="3.90.550.50">
    <property type="match status" value="1"/>
</dbReference>
<evidence type="ECO:0000256" key="1">
    <source>
        <dbReference type="ARBA" id="ARBA00001936"/>
    </source>
</evidence>
<dbReference type="GO" id="GO:0006493">
    <property type="term" value="P:protein O-linked glycosylation"/>
    <property type="evidence" value="ECO:0007669"/>
    <property type="project" value="TreeGrafter"/>
</dbReference>
<dbReference type="PANTHER" id="PTHR11214:SF3">
    <property type="entry name" value="BETA-1,3-GALACTOSYLTRANSFERASE 6"/>
    <property type="match status" value="1"/>
</dbReference>
<keyword evidence="11 15" id="KW-0333">Golgi apparatus</keyword>
<comment type="subcellular location">
    <subcellularLocation>
        <location evidence="2 15">Golgi apparatus membrane</location>
        <topology evidence="2 15">Single-pass type II membrane protein</topology>
    </subcellularLocation>
</comment>
<dbReference type="AlphaFoldDB" id="A0A5E4PSN1"/>